<evidence type="ECO:0000256" key="4">
    <source>
        <dbReference type="ARBA" id="ARBA00023136"/>
    </source>
</evidence>
<accession>A0A170PNN6</accession>
<dbReference type="GO" id="GO:0005506">
    <property type="term" value="F:iron ion binding"/>
    <property type="evidence" value="ECO:0007669"/>
    <property type="project" value="InterPro"/>
</dbReference>
<organism evidence="8">
    <name type="scientific">hydrothermal vent metagenome</name>
    <dbReference type="NCBI Taxonomy" id="652676"/>
    <lineage>
        <taxon>unclassified sequences</taxon>
        <taxon>metagenomes</taxon>
        <taxon>ecological metagenomes</taxon>
    </lineage>
</organism>
<dbReference type="GO" id="GO:0008610">
    <property type="term" value="P:lipid biosynthetic process"/>
    <property type="evidence" value="ECO:0007669"/>
    <property type="project" value="InterPro"/>
</dbReference>
<feature type="transmembrane region" description="Helical" evidence="6">
    <location>
        <begin position="20"/>
        <end position="37"/>
    </location>
</feature>
<feature type="compositionally biased region" description="Polar residues" evidence="5">
    <location>
        <begin position="264"/>
        <end position="274"/>
    </location>
</feature>
<feature type="transmembrane region" description="Helical" evidence="6">
    <location>
        <begin position="66"/>
        <end position="89"/>
    </location>
</feature>
<comment type="subcellular location">
    <subcellularLocation>
        <location evidence="1">Membrane</location>
    </subcellularLocation>
</comment>
<proteinExistence type="predicted"/>
<keyword evidence="3 6" id="KW-1133">Transmembrane helix</keyword>
<keyword evidence="4 6" id="KW-0472">Membrane</keyword>
<keyword evidence="2 6" id="KW-0812">Transmembrane</keyword>
<dbReference type="Pfam" id="PF04116">
    <property type="entry name" value="FA_hydroxylase"/>
    <property type="match status" value="1"/>
</dbReference>
<feature type="region of interest" description="Disordered" evidence="5">
    <location>
        <begin position="256"/>
        <end position="292"/>
    </location>
</feature>
<dbReference type="AlphaFoldDB" id="A0A170PNN6"/>
<sequence length="292" mass="33795">MIETLQTIGDHWLHSFTVEMTRYLFGAAGVAILYWLLRRWTAPRRIQQREATLADRRRELLLSVQTVAIFGVVNLITFAMITSGVITVARNFDTGMIAIQLVAMVILHDFWFYWMHRGLHLRAMFRRAHAAHHQSRTPTSWASYAFAPIESVFEALYVPVFLFVLSRFGPMYPLAVFIFLGHQIARNAIGHSGHELAWSGFTRSRWTGWLTTTTHHDLHHSEGRHNFGLYFTWWDRWMGTEHPKYHARFESVAARKSVEASPATAPSSPRTNTGPWRERPRQPAKRLTPWSG</sequence>
<reference evidence="8" key="1">
    <citation type="submission" date="2015-10" db="EMBL/GenBank/DDBJ databases">
        <authorList>
            <person name="Gilbert D.G."/>
        </authorList>
    </citation>
    <scope>NUCLEOTIDE SEQUENCE</scope>
</reference>
<dbReference type="InterPro" id="IPR006694">
    <property type="entry name" value="Fatty_acid_hydroxylase"/>
</dbReference>
<dbReference type="InterPro" id="IPR050307">
    <property type="entry name" value="Sterol_Desaturase_Related"/>
</dbReference>
<name>A0A170PNN6_9ZZZZ</name>
<evidence type="ECO:0000256" key="1">
    <source>
        <dbReference type="ARBA" id="ARBA00004370"/>
    </source>
</evidence>
<protein>
    <submittedName>
        <fullName evidence="8">Sterol desaturase family protein</fullName>
    </submittedName>
</protein>
<dbReference type="GO" id="GO:0016491">
    <property type="term" value="F:oxidoreductase activity"/>
    <property type="evidence" value="ECO:0007669"/>
    <property type="project" value="InterPro"/>
</dbReference>
<gene>
    <name evidence="8" type="ORF">MGWOODY_Smn3728</name>
</gene>
<evidence type="ECO:0000256" key="6">
    <source>
        <dbReference type="SAM" id="Phobius"/>
    </source>
</evidence>
<evidence type="ECO:0000259" key="7">
    <source>
        <dbReference type="Pfam" id="PF04116"/>
    </source>
</evidence>
<dbReference type="GO" id="GO:0016020">
    <property type="term" value="C:membrane"/>
    <property type="evidence" value="ECO:0007669"/>
    <property type="project" value="UniProtKB-SubCell"/>
</dbReference>
<dbReference type="PANTHER" id="PTHR11863">
    <property type="entry name" value="STEROL DESATURASE"/>
    <property type="match status" value="1"/>
</dbReference>
<evidence type="ECO:0000256" key="3">
    <source>
        <dbReference type="ARBA" id="ARBA00022989"/>
    </source>
</evidence>
<feature type="transmembrane region" description="Helical" evidence="6">
    <location>
        <begin position="95"/>
        <end position="114"/>
    </location>
</feature>
<dbReference type="EMBL" id="CZQE01000151">
    <property type="protein sequence ID" value="CUS44456.1"/>
    <property type="molecule type" value="Genomic_DNA"/>
</dbReference>
<feature type="domain" description="Fatty acid hydroxylase" evidence="7">
    <location>
        <begin position="102"/>
        <end position="240"/>
    </location>
</feature>
<evidence type="ECO:0000256" key="2">
    <source>
        <dbReference type="ARBA" id="ARBA00022692"/>
    </source>
</evidence>
<evidence type="ECO:0000313" key="8">
    <source>
        <dbReference type="EMBL" id="CUS44456.1"/>
    </source>
</evidence>
<evidence type="ECO:0000256" key="5">
    <source>
        <dbReference type="SAM" id="MobiDB-lite"/>
    </source>
</evidence>